<sequence>MQHPSPPLVICLGNVVADHVFRVDDVPQPPAKAQARGYKLSIGGMAANAAIAVARLGGRAAFWGRVGDDPNAELLTGGLREEGIDLTGLHVFPGARSPVSAVLVDRFGERAILGFRGEGLGTDPAWLPLDMMRDASAFLCDPRWPEGAAAALTAAEALDIPTVLDGERSETRLLLDLVPRVRYAIFSATGLNNYAPGQRIPEALRRAVSEGVTRMAAVTRGEDSTLWLMRGETTPRETKAFRIEARDTTGAGDVFHGAFALAMAEGMAMEDALRLASASGALRARDGTTAHRAEVERFIAEYGTG</sequence>
<keyword evidence="2 4" id="KW-0808">Transferase</keyword>
<gene>
    <name evidence="6" type="ORF">R9Z33_14755</name>
</gene>
<keyword evidence="3 4" id="KW-0418">Kinase</keyword>
<evidence type="ECO:0000313" key="7">
    <source>
        <dbReference type="Proteomes" id="UP001305521"/>
    </source>
</evidence>
<dbReference type="InterPro" id="IPR011611">
    <property type="entry name" value="PfkB_dom"/>
</dbReference>
<proteinExistence type="inferred from homology"/>
<evidence type="ECO:0000313" key="6">
    <source>
        <dbReference type="EMBL" id="WPB83362.1"/>
    </source>
</evidence>
<evidence type="ECO:0000256" key="1">
    <source>
        <dbReference type="ARBA" id="ARBA00010688"/>
    </source>
</evidence>
<dbReference type="Pfam" id="PF00294">
    <property type="entry name" value="PfkB"/>
    <property type="match status" value="1"/>
</dbReference>
<feature type="domain" description="Carbohydrate kinase PfkB" evidence="5">
    <location>
        <begin position="8"/>
        <end position="288"/>
    </location>
</feature>
<dbReference type="Gene3D" id="3.40.1190.20">
    <property type="match status" value="1"/>
</dbReference>
<protein>
    <submittedName>
        <fullName evidence="6">PfkB family carbohydrate kinase</fullName>
    </submittedName>
</protein>
<dbReference type="InterPro" id="IPR002139">
    <property type="entry name" value="Ribo/fructo_kinase"/>
</dbReference>
<dbReference type="GO" id="GO:0016301">
    <property type="term" value="F:kinase activity"/>
    <property type="evidence" value="ECO:0007669"/>
    <property type="project" value="UniProtKB-KW"/>
</dbReference>
<dbReference type="EMBL" id="CP137852">
    <property type="protein sequence ID" value="WPB83362.1"/>
    <property type="molecule type" value="Genomic_DNA"/>
</dbReference>
<dbReference type="PANTHER" id="PTHR10584">
    <property type="entry name" value="SUGAR KINASE"/>
    <property type="match status" value="1"/>
</dbReference>
<evidence type="ECO:0000256" key="3">
    <source>
        <dbReference type="ARBA" id="ARBA00022777"/>
    </source>
</evidence>
<evidence type="ECO:0000259" key="5">
    <source>
        <dbReference type="Pfam" id="PF00294"/>
    </source>
</evidence>
<dbReference type="InterPro" id="IPR029056">
    <property type="entry name" value="Ribokinase-like"/>
</dbReference>
<dbReference type="Proteomes" id="UP001305521">
    <property type="component" value="Chromosome"/>
</dbReference>
<name>A0ABZ0PD08_9PROT</name>
<reference evidence="6 7" key="1">
    <citation type="submission" date="2023-11" db="EMBL/GenBank/DDBJ databases">
        <title>Arctic aerobic anoxygenic photoheterotroph Sediminicoccus rosea KRV36 adapts its photosynthesis to long days of polar summer.</title>
        <authorList>
            <person name="Tomasch J."/>
            <person name="Kopejtka K."/>
            <person name="Bily T."/>
            <person name="Gardiner A.T."/>
            <person name="Gardian Z."/>
            <person name="Shivaramu S."/>
            <person name="Koblizek M."/>
            <person name="Engelhardt F."/>
            <person name="Kaftan D."/>
        </authorList>
    </citation>
    <scope>NUCLEOTIDE SEQUENCE [LARGE SCALE GENOMIC DNA]</scope>
    <source>
        <strain evidence="6 7">R-30</strain>
    </source>
</reference>
<dbReference type="PROSITE" id="PS00584">
    <property type="entry name" value="PFKB_KINASES_2"/>
    <property type="match status" value="1"/>
</dbReference>
<dbReference type="PANTHER" id="PTHR10584:SF157">
    <property type="entry name" value="SULFOFRUCTOSE KINASE"/>
    <property type="match status" value="1"/>
</dbReference>
<keyword evidence="7" id="KW-1185">Reference proteome</keyword>
<dbReference type="RefSeq" id="WP_318647340.1">
    <property type="nucleotide sequence ID" value="NZ_CP137852.1"/>
</dbReference>
<dbReference type="InterPro" id="IPR002173">
    <property type="entry name" value="Carboh/pur_kinase_PfkB_CS"/>
</dbReference>
<accession>A0ABZ0PD08</accession>
<evidence type="ECO:0000256" key="4">
    <source>
        <dbReference type="RuleBase" id="RU003704"/>
    </source>
</evidence>
<dbReference type="PRINTS" id="PR00990">
    <property type="entry name" value="RIBOKINASE"/>
</dbReference>
<evidence type="ECO:0000256" key="2">
    <source>
        <dbReference type="ARBA" id="ARBA00022679"/>
    </source>
</evidence>
<comment type="similarity">
    <text evidence="1 4">Belongs to the carbohydrate kinase PfkB family.</text>
</comment>
<dbReference type="SUPFAM" id="SSF53613">
    <property type="entry name" value="Ribokinase-like"/>
    <property type="match status" value="1"/>
</dbReference>
<organism evidence="6 7">
    <name type="scientific">Sediminicoccus rosea</name>
    <dbReference type="NCBI Taxonomy" id="1225128"/>
    <lineage>
        <taxon>Bacteria</taxon>
        <taxon>Pseudomonadati</taxon>
        <taxon>Pseudomonadota</taxon>
        <taxon>Alphaproteobacteria</taxon>
        <taxon>Acetobacterales</taxon>
        <taxon>Roseomonadaceae</taxon>
        <taxon>Sediminicoccus</taxon>
    </lineage>
</organism>